<dbReference type="InterPro" id="IPR038657">
    <property type="entry name" value="Ribosomal_bL19_sf"/>
</dbReference>
<keyword evidence="2 5" id="KW-0689">Ribosomal protein</keyword>
<dbReference type="Pfam" id="PF01245">
    <property type="entry name" value="Ribosomal_L19"/>
    <property type="match status" value="1"/>
</dbReference>
<dbReference type="GO" id="GO:0003735">
    <property type="term" value="F:structural constituent of ribosome"/>
    <property type="evidence" value="ECO:0007669"/>
    <property type="project" value="InterPro"/>
</dbReference>
<dbReference type="SUPFAM" id="SSF50104">
    <property type="entry name" value="Translation proteins SH3-like domain"/>
    <property type="match status" value="1"/>
</dbReference>
<evidence type="ECO:0000313" key="9">
    <source>
        <dbReference type="Proteomes" id="UP000262583"/>
    </source>
</evidence>
<dbReference type="FunFam" id="2.30.30.790:FF:000001">
    <property type="entry name" value="50S ribosomal protein L19"/>
    <property type="match status" value="1"/>
</dbReference>
<dbReference type="PANTHER" id="PTHR15680">
    <property type="entry name" value="RIBOSOMAL PROTEIN L19"/>
    <property type="match status" value="1"/>
</dbReference>
<dbReference type="Proteomes" id="UP000262583">
    <property type="component" value="Chromosome"/>
</dbReference>
<keyword evidence="3 5" id="KW-0687">Ribonucleoprotein</keyword>
<evidence type="ECO:0000256" key="4">
    <source>
        <dbReference type="ARBA" id="ARBA00035171"/>
    </source>
</evidence>
<dbReference type="PROSITE" id="PS01015">
    <property type="entry name" value="RIBOSOMAL_L19"/>
    <property type="match status" value="1"/>
</dbReference>
<dbReference type="AlphaFoldDB" id="A0A2Z4Y5Q8"/>
<dbReference type="PRINTS" id="PR00061">
    <property type="entry name" value="RIBOSOMALL19"/>
</dbReference>
<dbReference type="InterPro" id="IPR008991">
    <property type="entry name" value="Translation_prot_SH3-like_sf"/>
</dbReference>
<evidence type="ECO:0000256" key="5">
    <source>
        <dbReference type="HAMAP-Rule" id="MF_00402"/>
    </source>
</evidence>
<evidence type="ECO:0000313" key="8">
    <source>
        <dbReference type="EMBL" id="AXA36547.1"/>
    </source>
</evidence>
<name>A0A2Z4Y5Q8_SUMC1</name>
<dbReference type="Gene3D" id="2.30.30.790">
    <property type="match status" value="1"/>
</dbReference>
<evidence type="ECO:0000256" key="1">
    <source>
        <dbReference type="ARBA" id="ARBA00005781"/>
    </source>
</evidence>
<feature type="region of interest" description="Disordered" evidence="7">
    <location>
        <begin position="129"/>
        <end position="153"/>
    </location>
</feature>
<dbReference type="InterPro" id="IPR018257">
    <property type="entry name" value="Ribosomal_bL19_CS"/>
</dbReference>
<dbReference type="HAMAP" id="MF_00402">
    <property type="entry name" value="Ribosomal_bL19"/>
    <property type="match status" value="1"/>
</dbReference>
<dbReference type="NCBIfam" id="TIGR01024">
    <property type="entry name" value="rplS_bact"/>
    <property type="match status" value="1"/>
</dbReference>
<dbReference type="EMBL" id="CP030759">
    <property type="protein sequence ID" value="AXA36547.1"/>
    <property type="molecule type" value="Genomic_DNA"/>
</dbReference>
<reference evidence="8 9" key="1">
    <citation type="submission" date="2018-05" db="EMBL/GenBank/DDBJ databases">
        <title>A metagenomic window into the 2 km-deep terrestrial subsurface aquifer revealed taxonomically and functionally diverse microbial community comprising novel uncultured bacterial lineages.</title>
        <authorList>
            <person name="Kadnikov V.V."/>
            <person name="Mardanov A.V."/>
            <person name="Beletsky A.V."/>
            <person name="Banks D."/>
            <person name="Pimenov N.V."/>
            <person name="Frank Y.A."/>
            <person name="Karnachuk O.V."/>
            <person name="Ravin N.V."/>
        </authorList>
    </citation>
    <scope>NUCLEOTIDE SEQUENCE [LARGE SCALE GENOMIC DNA]</scope>
    <source>
        <strain evidence="8">BY</strain>
    </source>
</reference>
<organism evidence="8 9">
    <name type="scientific">Sumerlaea chitinivorans</name>
    <dbReference type="NCBI Taxonomy" id="2250252"/>
    <lineage>
        <taxon>Bacteria</taxon>
        <taxon>Candidatus Sumerlaeota</taxon>
        <taxon>Candidatus Sumerlaeia</taxon>
        <taxon>Candidatus Sumerlaeales</taxon>
        <taxon>Candidatus Sumerlaeaceae</taxon>
        <taxon>Candidatus Sumerlaea</taxon>
    </lineage>
</organism>
<dbReference type="KEGG" id="schv:BRCON_1770"/>
<evidence type="ECO:0000256" key="3">
    <source>
        <dbReference type="ARBA" id="ARBA00023274"/>
    </source>
</evidence>
<comment type="similarity">
    <text evidence="1 5 6">Belongs to the bacterial ribosomal protein bL19 family.</text>
</comment>
<sequence>MSVNNQIIRDYLANELKKDVPEFGPGDTLKVSVRITEGDKERIQDFIGVCIRRKGSGISETFTVRRVSYGVGMERIFPIHSPKVEAIEVLRRGKVRRAKLYYLRELRGKKARIVERKVRHAGIDTSVVLDEQPAAEAQQPAAPAEQTQPQQES</sequence>
<feature type="compositionally biased region" description="Low complexity" evidence="7">
    <location>
        <begin position="131"/>
        <end position="153"/>
    </location>
</feature>
<gene>
    <name evidence="5" type="primary">rplS</name>
    <name evidence="8" type="ORF">BRCON_1770</name>
</gene>
<dbReference type="InterPro" id="IPR001857">
    <property type="entry name" value="Ribosomal_bL19"/>
</dbReference>
<evidence type="ECO:0000256" key="7">
    <source>
        <dbReference type="SAM" id="MobiDB-lite"/>
    </source>
</evidence>
<evidence type="ECO:0000256" key="2">
    <source>
        <dbReference type="ARBA" id="ARBA00022980"/>
    </source>
</evidence>
<dbReference type="PANTHER" id="PTHR15680:SF9">
    <property type="entry name" value="LARGE RIBOSOMAL SUBUNIT PROTEIN BL19M"/>
    <property type="match status" value="1"/>
</dbReference>
<dbReference type="GO" id="GO:0006412">
    <property type="term" value="P:translation"/>
    <property type="evidence" value="ECO:0007669"/>
    <property type="project" value="UniProtKB-UniRule"/>
</dbReference>
<accession>A0A2Z4Y5Q8</accession>
<evidence type="ECO:0000256" key="6">
    <source>
        <dbReference type="RuleBase" id="RU000559"/>
    </source>
</evidence>
<dbReference type="GO" id="GO:0022625">
    <property type="term" value="C:cytosolic large ribosomal subunit"/>
    <property type="evidence" value="ECO:0007669"/>
    <property type="project" value="TreeGrafter"/>
</dbReference>
<proteinExistence type="inferred from homology"/>
<comment type="function">
    <text evidence="5 6">This protein is located at the 30S-50S ribosomal subunit interface and may play a role in the structure and function of the aminoacyl-tRNA binding site.</text>
</comment>
<protein>
    <recommendedName>
        <fullName evidence="4 5">Large ribosomal subunit protein bL19</fullName>
    </recommendedName>
</protein>